<dbReference type="Proteomes" id="UP000192472">
    <property type="component" value="Unassembled WGS sequence"/>
</dbReference>
<organism evidence="4 5">
    <name type="scientific">Reichenbachiella faecimaris</name>
    <dbReference type="NCBI Taxonomy" id="692418"/>
    <lineage>
        <taxon>Bacteria</taxon>
        <taxon>Pseudomonadati</taxon>
        <taxon>Bacteroidota</taxon>
        <taxon>Cytophagia</taxon>
        <taxon>Cytophagales</taxon>
        <taxon>Reichenbachiellaceae</taxon>
        <taxon>Reichenbachiella</taxon>
    </lineage>
</organism>
<dbReference type="AlphaFoldDB" id="A0A1W2G842"/>
<proteinExistence type="predicted"/>
<dbReference type="InterPro" id="IPR032466">
    <property type="entry name" value="Metal_Hydrolase"/>
</dbReference>
<evidence type="ECO:0000313" key="4">
    <source>
        <dbReference type="EMBL" id="SMD32837.1"/>
    </source>
</evidence>
<dbReference type="GO" id="GO:0019748">
    <property type="term" value="P:secondary metabolic process"/>
    <property type="evidence" value="ECO:0007669"/>
    <property type="project" value="TreeGrafter"/>
</dbReference>
<protein>
    <submittedName>
        <fullName evidence="4">Amidohydrolase</fullName>
    </submittedName>
</protein>
<dbReference type="EMBL" id="FWYF01000001">
    <property type="protein sequence ID" value="SMD32837.1"/>
    <property type="molecule type" value="Genomic_DNA"/>
</dbReference>
<dbReference type="PANTHER" id="PTHR21240:SF28">
    <property type="entry name" value="ISO-OROTATE DECARBOXYLASE (EUROFUNG)"/>
    <property type="match status" value="1"/>
</dbReference>
<gene>
    <name evidence="4" type="ORF">SAMN04488029_1194</name>
</gene>
<evidence type="ECO:0000256" key="1">
    <source>
        <dbReference type="ARBA" id="ARBA00023239"/>
    </source>
</evidence>
<keyword evidence="5" id="KW-1185">Reference proteome</keyword>
<dbReference type="OrthoDB" id="644687at2"/>
<dbReference type="InterPro" id="IPR032465">
    <property type="entry name" value="ACMSD"/>
</dbReference>
<keyword evidence="1" id="KW-0456">Lyase</keyword>
<evidence type="ECO:0000256" key="2">
    <source>
        <dbReference type="SAM" id="SignalP"/>
    </source>
</evidence>
<dbReference type="PANTHER" id="PTHR21240">
    <property type="entry name" value="2-AMINO-3-CARBOXYLMUCONATE-6-SEMIALDEHYDE DECARBOXYLASE"/>
    <property type="match status" value="1"/>
</dbReference>
<accession>A0A1W2G842</accession>
<dbReference type="STRING" id="692418.SAMN04488029_1194"/>
<dbReference type="SUPFAM" id="SSF51556">
    <property type="entry name" value="Metallo-dependent hydrolases"/>
    <property type="match status" value="1"/>
</dbReference>
<feature type="signal peptide" evidence="2">
    <location>
        <begin position="1"/>
        <end position="20"/>
    </location>
</feature>
<dbReference type="InterPro" id="IPR006680">
    <property type="entry name" value="Amidohydro-rel"/>
</dbReference>
<dbReference type="Pfam" id="PF04909">
    <property type="entry name" value="Amidohydro_2"/>
    <property type="match status" value="1"/>
</dbReference>
<dbReference type="GO" id="GO:0005737">
    <property type="term" value="C:cytoplasm"/>
    <property type="evidence" value="ECO:0007669"/>
    <property type="project" value="TreeGrafter"/>
</dbReference>
<keyword evidence="2" id="KW-0732">Signal</keyword>
<feature type="chain" id="PRO_5012099748" evidence="2">
    <location>
        <begin position="21"/>
        <end position="353"/>
    </location>
</feature>
<feature type="domain" description="Amidohydrolase-related" evidence="3">
    <location>
        <begin position="116"/>
        <end position="352"/>
    </location>
</feature>
<evidence type="ECO:0000259" key="3">
    <source>
        <dbReference type="Pfam" id="PF04909"/>
    </source>
</evidence>
<evidence type="ECO:0000313" key="5">
    <source>
        <dbReference type="Proteomes" id="UP000192472"/>
    </source>
</evidence>
<sequence>MRSLLLIILAFFFHSGYSQNNNQLLKDYRPVPIHNLPITKISKAKFPVIDMHSHTYANTEEEIKAWISTMNEKGITKTILLTFSTGARFDSLYTMYSKYEQFELWCGIDFTNYNLPNWSQSAIEELERCFKLGARGVGEMGDKGEGLVYSKPTPAYGMHIDDPRMQPIIQKCGELGMPINIHVAEPYWMYEPINNHNDGLMNAAKWPIDQSKPDILLHNELIFTLENAVKQNPNTTFIACHYANCSYDLSIIGSLLTKYPNLYVDISARYAETSVVPRYTKAFIEKNQNKLLYGTDMGFNPAMYEITFRILESADEHFYEIDLFNYHWDLNGLNLSNKALKKLYYENAKKILD</sequence>
<dbReference type="Gene3D" id="3.20.20.140">
    <property type="entry name" value="Metal-dependent hydrolases"/>
    <property type="match status" value="1"/>
</dbReference>
<keyword evidence="4" id="KW-0378">Hydrolase</keyword>
<reference evidence="4 5" key="1">
    <citation type="submission" date="2017-04" db="EMBL/GenBank/DDBJ databases">
        <authorList>
            <person name="Afonso C.L."/>
            <person name="Miller P.J."/>
            <person name="Scott M.A."/>
            <person name="Spackman E."/>
            <person name="Goraichik I."/>
            <person name="Dimitrov K.M."/>
            <person name="Suarez D.L."/>
            <person name="Swayne D.E."/>
        </authorList>
    </citation>
    <scope>NUCLEOTIDE SEQUENCE [LARGE SCALE GENOMIC DNA]</scope>
    <source>
        <strain evidence="4 5">DSM 26133</strain>
    </source>
</reference>
<name>A0A1W2G842_REIFA</name>
<dbReference type="GO" id="GO:0016787">
    <property type="term" value="F:hydrolase activity"/>
    <property type="evidence" value="ECO:0007669"/>
    <property type="project" value="UniProtKB-KW"/>
</dbReference>
<dbReference type="GO" id="GO:0016831">
    <property type="term" value="F:carboxy-lyase activity"/>
    <property type="evidence" value="ECO:0007669"/>
    <property type="project" value="InterPro"/>
</dbReference>